<evidence type="ECO:0000256" key="9">
    <source>
        <dbReference type="SAM" id="SignalP"/>
    </source>
</evidence>
<dbReference type="Pfam" id="PF20985">
    <property type="entry name" value="Legum_prodom"/>
    <property type="match status" value="1"/>
</dbReference>
<evidence type="ECO:0000313" key="12">
    <source>
        <dbReference type="Proteomes" id="UP001233999"/>
    </source>
</evidence>
<dbReference type="InterPro" id="IPR001096">
    <property type="entry name" value="Peptidase_C13"/>
</dbReference>
<dbReference type="GO" id="GO:0005773">
    <property type="term" value="C:vacuole"/>
    <property type="evidence" value="ECO:0007669"/>
    <property type="project" value="GOC"/>
</dbReference>
<dbReference type="PANTHER" id="PTHR12000:SF42">
    <property type="entry name" value="LEGUMAIN"/>
    <property type="match status" value="1"/>
</dbReference>
<comment type="catalytic activity">
    <reaction evidence="1">
        <text>Hydrolysis of proteins and small molecule substrates at -Asn-|-Xaa- bonds.</text>
        <dbReference type="EC" id="3.4.22.34"/>
    </reaction>
</comment>
<feature type="domain" description="Legumain prodomain" evidence="10">
    <location>
        <begin position="345"/>
        <end position="441"/>
    </location>
</feature>
<gene>
    <name evidence="11" type="ORF">L9F63_010895</name>
</gene>
<dbReference type="GO" id="GO:0004197">
    <property type="term" value="F:cysteine-type endopeptidase activity"/>
    <property type="evidence" value="ECO:0007669"/>
    <property type="project" value="UniProtKB-EC"/>
</dbReference>
<dbReference type="Gene3D" id="3.40.50.1460">
    <property type="match status" value="1"/>
</dbReference>
<dbReference type="InterPro" id="IPR048501">
    <property type="entry name" value="Legum_prodom"/>
</dbReference>
<accession>A0AAD8EPJ3</accession>
<dbReference type="PIRSF" id="PIRSF019663">
    <property type="entry name" value="Legumain"/>
    <property type="match status" value="1"/>
</dbReference>
<keyword evidence="12" id="KW-1185">Reference proteome</keyword>
<name>A0AAD8EPJ3_DIPPU</name>
<dbReference type="Gene3D" id="1.10.132.130">
    <property type="match status" value="1"/>
</dbReference>
<dbReference type="Pfam" id="PF01650">
    <property type="entry name" value="Peptidase_C13"/>
    <property type="match status" value="1"/>
</dbReference>
<evidence type="ECO:0000259" key="10">
    <source>
        <dbReference type="Pfam" id="PF20985"/>
    </source>
</evidence>
<feature type="active site" evidence="8">
    <location>
        <position position="151"/>
    </location>
</feature>
<dbReference type="AlphaFoldDB" id="A0AAD8EPJ3"/>
<evidence type="ECO:0000256" key="5">
    <source>
        <dbReference type="ARBA" id="ARBA00022729"/>
    </source>
</evidence>
<dbReference type="CDD" id="cd21115">
    <property type="entry name" value="legumain_C"/>
    <property type="match status" value="1"/>
</dbReference>
<keyword evidence="6" id="KW-0378">Hydrolase</keyword>
<dbReference type="Proteomes" id="UP001233999">
    <property type="component" value="Unassembled WGS sequence"/>
</dbReference>
<feature type="active site" description="Nucleophile" evidence="8">
    <location>
        <position position="196"/>
    </location>
</feature>
<dbReference type="GO" id="GO:0051603">
    <property type="term" value="P:proteolysis involved in protein catabolic process"/>
    <property type="evidence" value="ECO:0007669"/>
    <property type="project" value="TreeGrafter"/>
</dbReference>
<dbReference type="FunFam" id="3.40.50.1460:FF:000006">
    <property type="entry name" value="Legumain"/>
    <property type="match status" value="1"/>
</dbReference>
<evidence type="ECO:0000256" key="4">
    <source>
        <dbReference type="ARBA" id="ARBA00022670"/>
    </source>
</evidence>
<dbReference type="PRINTS" id="PR00776">
    <property type="entry name" value="HEMOGLOBNASE"/>
</dbReference>
<sequence>MWRQTSIIVTLTVVLQILTAVNGYQLPNGGKIWALLVAGSNGFDNYRHQADICHAYQILHRNGIPDENIVVMMYDDIAYAHSNLDPGVIINQPNGPNVYEGVPKDYTGETVNSTNFLKILSGDEKGMEGVGSGRVIKSGPKDHIFVNFVDHGATGLLAFPDLSGQNLYAPELLKTFQQMAAKKTVFKTLVMYVEACESGSMFDGILPTDLNELVSLLSFVKMRQSSYACYYDPELGTYLGDFFSVLWMQDSEKENLVREMIHQQFEIVRTETNTSHVEEYGDLVIGSLHVSEFLGYRPSPPENKRPLPAINMNEVVSSRDVPLGILKMKKHARSSEEREHYAFHIQRMTKSRKHLEKIVSQILLMASGYDVNKVEHLKNMNYKLKLEDYDCYKALVSLFSEECFKISENAYALSQLKYFANICGDGDVQMASALIAIKNICTFEETMNGVD</sequence>
<keyword evidence="5 9" id="KW-0732">Signal</keyword>
<evidence type="ECO:0000256" key="6">
    <source>
        <dbReference type="ARBA" id="ARBA00022801"/>
    </source>
</evidence>
<feature type="signal peptide" evidence="9">
    <location>
        <begin position="1"/>
        <end position="23"/>
    </location>
</feature>
<keyword evidence="7" id="KW-0788">Thiol protease</keyword>
<evidence type="ECO:0000256" key="1">
    <source>
        <dbReference type="ARBA" id="ARBA00000810"/>
    </source>
</evidence>
<comment type="similarity">
    <text evidence="2">Belongs to the peptidase C13 family.</text>
</comment>
<evidence type="ECO:0000256" key="2">
    <source>
        <dbReference type="ARBA" id="ARBA00009941"/>
    </source>
</evidence>
<reference evidence="11" key="1">
    <citation type="journal article" date="2023" name="IScience">
        <title>Live-bearing cockroach genome reveals convergent evolutionary mechanisms linked to viviparity in insects and beyond.</title>
        <authorList>
            <person name="Fouks B."/>
            <person name="Harrison M.C."/>
            <person name="Mikhailova A.A."/>
            <person name="Marchal E."/>
            <person name="English S."/>
            <person name="Carruthers M."/>
            <person name="Jennings E.C."/>
            <person name="Chiamaka E.L."/>
            <person name="Frigard R.A."/>
            <person name="Pippel M."/>
            <person name="Attardo G.M."/>
            <person name="Benoit J.B."/>
            <person name="Bornberg-Bauer E."/>
            <person name="Tobe S.S."/>
        </authorList>
    </citation>
    <scope>NUCLEOTIDE SEQUENCE</scope>
    <source>
        <strain evidence="11">Stay&amp;Tobe</strain>
    </source>
</reference>
<keyword evidence="4" id="KW-0645">Protease</keyword>
<comment type="caution">
    <text evidence="11">The sequence shown here is derived from an EMBL/GenBank/DDBJ whole genome shotgun (WGS) entry which is preliminary data.</text>
</comment>
<organism evidence="11 12">
    <name type="scientific">Diploptera punctata</name>
    <name type="common">Pacific beetle cockroach</name>
    <dbReference type="NCBI Taxonomy" id="6984"/>
    <lineage>
        <taxon>Eukaryota</taxon>
        <taxon>Metazoa</taxon>
        <taxon>Ecdysozoa</taxon>
        <taxon>Arthropoda</taxon>
        <taxon>Hexapoda</taxon>
        <taxon>Insecta</taxon>
        <taxon>Pterygota</taxon>
        <taxon>Neoptera</taxon>
        <taxon>Polyneoptera</taxon>
        <taxon>Dictyoptera</taxon>
        <taxon>Blattodea</taxon>
        <taxon>Blaberoidea</taxon>
        <taxon>Blaberidae</taxon>
        <taxon>Diplopterinae</taxon>
        <taxon>Diploptera</taxon>
    </lineage>
</organism>
<dbReference type="InterPro" id="IPR046427">
    <property type="entry name" value="Legumain_prodom_sf"/>
</dbReference>
<evidence type="ECO:0000256" key="7">
    <source>
        <dbReference type="ARBA" id="ARBA00022807"/>
    </source>
</evidence>
<dbReference type="EC" id="3.4.22.34" evidence="3"/>
<evidence type="ECO:0000256" key="3">
    <source>
        <dbReference type="ARBA" id="ARBA00012628"/>
    </source>
</evidence>
<reference evidence="11" key="2">
    <citation type="submission" date="2023-05" db="EMBL/GenBank/DDBJ databases">
        <authorList>
            <person name="Fouks B."/>
        </authorList>
    </citation>
    <scope>NUCLEOTIDE SEQUENCE</scope>
    <source>
        <strain evidence="11">Stay&amp;Tobe</strain>
        <tissue evidence="11">Testes</tissue>
    </source>
</reference>
<evidence type="ECO:0000313" key="11">
    <source>
        <dbReference type="EMBL" id="KAJ9598420.1"/>
    </source>
</evidence>
<protein>
    <recommendedName>
        <fullName evidence="3">legumain</fullName>
        <ecNumber evidence="3">3.4.22.34</ecNumber>
    </recommendedName>
</protein>
<proteinExistence type="inferred from homology"/>
<dbReference type="GO" id="GO:0006624">
    <property type="term" value="P:vacuolar protein processing"/>
    <property type="evidence" value="ECO:0007669"/>
    <property type="project" value="TreeGrafter"/>
</dbReference>
<evidence type="ECO:0000256" key="8">
    <source>
        <dbReference type="PIRSR" id="PIRSR019663-1"/>
    </source>
</evidence>
<dbReference type="EMBL" id="JASPKZ010001221">
    <property type="protein sequence ID" value="KAJ9598420.1"/>
    <property type="molecule type" value="Genomic_DNA"/>
</dbReference>
<dbReference type="PANTHER" id="PTHR12000">
    <property type="entry name" value="HEMOGLOBINASE FAMILY MEMBER"/>
    <property type="match status" value="1"/>
</dbReference>
<feature type="chain" id="PRO_5042179701" description="legumain" evidence="9">
    <location>
        <begin position="24"/>
        <end position="451"/>
    </location>
</feature>